<comment type="caution">
    <text evidence="3">The sequence shown here is derived from an EMBL/GenBank/DDBJ whole genome shotgun (WGS) entry which is preliminary data.</text>
</comment>
<feature type="domain" description="ER-bound oxygenase mpaB/mpaB'/Rubber oxygenase catalytic" evidence="2">
    <location>
        <begin position="101"/>
        <end position="289"/>
    </location>
</feature>
<dbReference type="Pfam" id="PF09995">
    <property type="entry name" value="MPAB_Lcp_cat"/>
    <property type="match status" value="1"/>
</dbReference>
<dbReference type="PANTHER" id="PTHR36151:SF3">
    <property type="entry name" value="ER-BOUND OXYGENASE MPAB_MPAB'_RUBBER OXYGENASE CATALYTIC DOMAIN-CONTAINING PROTEIN"/>
    <property type="match status" value="1"/>
</dbReference>
<sequence length="341" mass="37578">MTAEATPAPRTTTPSPSVAGPSSTWAVDSDHDLGYFGPGSISWKVLSAPAVPLMIAQITHLLEAPHVDFQSVLLDHDPLYPTNPKRQRSWRGDPATKGGRITDRLRRTVVGPLPIIFGDRQAARRCAGRLTAYHRPMRGTNTDDGQPYAAVNTDTMLFAAVTIAHGALIAYERYAIQGFNRPRRLPDDQRDQFFAETAELAVLMGVPREQVPVTAQQVADYYRAQSHRYRTREGYFRNQLRTAASQLRWTPADTVVTMAADIVLLATTFLAYGAIPRPCRRQHHIPAVADPLLALVYVASLPIFALLQIRAIGTTIVSAFIGAENADGIRRSQWAASAQMR</sequence>
<reference evidence="3 4" key="1">
    <citation type="journal article" date="2015" name="Genome Biol. Evol.">
        <title>Characterization of Three Mycobacterium spp. with Potential Use in Bioremediation by Genome Sequencing and Comparative Genomics.</title>
        <authorList>
            <person name="Das S."/>
            <person name="Pettersson B.M."/>
            <person name="Behra P.R."/>
            <person name="Ramesh M."/>
            <person name="Dasgupta S."/>
            <person name="Bhattacharya A."/>
            <person name="Kirsebom L.A."/>
        </authorList>
    </citation>
    <scope>NUCLEOTIDE SEQUENCE [LARGE SCALE GENOMIC DNA]</scope>
    <source>
        <strain evidence="3 4">DSM 44219</strain>
    </source>
</reference>
<proteinExistence type="predicted"/>
<evidence type="ECO:0000313" key="3">
    <source>
        <dbReference type="EMBL" id="KMO69873.1"/>
    </source>
</evidence>
<dbReference type="PATRIC" id="fig|1800.3.peg.5463"/>
<evidence type="ECO:0000256" key="1">
    <source>
        <dbReference type="SAM" id="MobiDB-lite"/>
    </source>
</evidence>
<gene>
    <name evidence="3" type="ORF">MCHUDSM44219_05425</name>
</gene>
<feature type="compositionally biased region" description="Low complexity" evidence="1">
    <location>
        <begin position="1"/>
        <end position="19"/>
    </location>
</feature>
<keyword evidence="4" id="KW-1185">Reference proteome</keyword>
<organism evidence="3 4">
    <name type="scientific">Mycolicibacterium chubuense</name>
    <name type="common">Mycobacterium chubuense</name>
    <dbReference type="NCBI Taxonomy" id="1800"/>
    <lineage>
        <taxon>Bacteria</taxon>
        <taxon>Bacillati</taxon>
        <taxon>Actinomycetota</taxon>
        <taxon>Actinomycetes</taxon>
        <taxon>Mycobacteriales</taxon>
        <taxon>Mycobacteriaceae</taxon>
        <taxon>Mycolicibacterium</taxon>
    </lineage>
</organism>
<dbReference type="EMBL" id="JYNX01000087">
    <property type="protein sequence ID" value="KMO69873.1"/>
    <property type="molecule type" value="Genomic_DNA"/>
</dbReference>
<name>A0A0J6VK87_MYCCU</name>
<dbReference type="GO" id="GO:0016491">
    <property type="term" value="F:oxidoreductase activity"/>
    <property type="evidence" value="ECO:0007669"/>
    <property type="project" value="InterPro"/>
</dbReference>
<protein>
    <recommendedName>
        <fullName evidence="2">ER-bound oxygenase mpaB/mpaB'/Rubber oxygenase catalytic domain-containing protein</fullName>
    </recommendedName>
</protein>
<dbReference type="Proteomes" id="UP000036176">
    <property type="component" value="Unassembled WGS sequence"/>
</dbReference>
<dbReference type="AlphaFoldDB" id="A0A0J6VK87"/>
<dbReference type="PANTHER" id="PTHR36151">
    <property type="entry name" value="BLR2777 PROTEIN"/>
    <property type="match status" value="1"/>
</dbReference>
<dbReference type="InterPro" id="IPR018713">
    <property type="entry name" value="MPAB/Lcp_cat_dom"/>
</dbReference>
<accession>A0A0J6VK87</accession>
<evidence type="ECO:0000313" key="4">
    <source>
        <dbReference type="Proteomes" id="UP000036176"/>
    </source>
</evidence>
<evidence type="ECO:0000259" key="2">
    <source>
        <dbReference type="Pfam" id="PF09995"/>
    </source>
</evidence>
<feature type="region of interest" description="Disordered" evidence="1">
    <location>
        <begin position="1"/>
        <end position="24"/>
    </location>
</feature>